<accession>A0A7C5QIJ1</accession>
<dbReference type="Proteomes" id="UP000885792">
    <property type="component" value="Unassembled WGS sequence"/>
</dbReference>
<reference evidence="1" key="1">
    <citation type="journal article" date="2020" name="mSystems">
        <title>Genome- and Community-Level Interaction Insights into Carbon Utilization and Element Cycling Functions of Hydrothermarchaeota in Hydrothermal Sediment.</title>
        <authorList>
            <person name="Zhou Z."/>
            <person name="Liu Y."/>
            <person name="Xu W."/>
            <person name="Pan J."/>
            <person name="Luo Z.H."/>
            <person name="Li M."/>
        </authorList>
    </citation>
    <scope>NUCLEOTIDE SEQUENCE [LARGE SCALE GENOMIC DNA]</scope>
    <source>
        <strain evidence="1">HyVt-501</strain>
    </source>
</reference>
<sequence>QEERETANRLNFDLRWERLFTERFFTFLTGGYQRDRFSGYTYRWNGGPGLGYDFLRTPAHELKGLVSLLYYYNRLEQDGIDNYGTLKVEAYYQWNILENLRLKENLSYIVDLADTRTYFLNSETSLEVRINSFASLGVGYKIVYQNRPPSPDVRRTDTTFSTSLIVDL</sequence>
<evidence type="ECO:0000313" key="1">
    <source>
        <dbReference type="EMBL" id="HHJ64362.1"/>
    </source>
</evidence>
<name>A0A7C5QIJ1_AQUAO</name>
<dbReference type="AlphaFoldDB" id="A0A7C5QIJ1"/>
<comment type="caution">
    <text evidence="1">The sequence shown here is derived from an EMBL/GenBank/DDBJ whole genome shotgun (WGS) entry which is preliminary data.</text>
</comment>
<protein>
    <submittedName>
        <fullName evidence="1">DUF481 domain-containing protein</fullName>
    </submittedName>
</protein>
<gene>
    <name evidence="1" type="ORF">ENJ61_05580</name>
</gene>
<organism evidence="1">
    <name type="scientific">Aquifex aeolicus</name>
    <dbReference type="NCBI Taxonomy" id="63363"/>
    <lineage>
        <taxon>Bacteria</taxon>
        <taxon>Pseudomonadati</taxon>
        <taxon>Aquificota</taxon>
        <taxon>Aquificia</taxon>
        <taxon>Aquificales</taxon>
        <taxon>Aquificaceae</taxon>
        <taxon>Aquifex</taxon>
    </lineage>
</organism>
<proteinExistence type="predicted"/>
<dbReference type="Pfam" id="PF04338">
    <property type="entry name" value="DUF481"/>
    <property type="match status" value="1"/>
</dbReference>
<feature type="non-terminal residue" evidence="1">
    <location>
        <position position="1"/>
    </location>
</feature>
<dbReference type="EMBL" id="DRNB01000200">
    <property type="protein sequence ID" value="HHJ64362.1"/>
    <property type="molecule type" value="Genomic_DNA"/>
</dbReference>
<dbReference type="InterPro" id="IPR007433">
    <property type="entry name" value="DUF481"/>
</dbReference>